<evidence type="ECO:0000256" key="4">
    <source>
        <dbReference type="ARBA" id="ARBA00023163"/>
    </source>
</evidence>
<dbReference type="EMBL" id="JAGINP010000038">
    <property type="protein sequence ID" value="MBP2297000.1"/>
    <property type="molecule type" value="Genomic_DNA"/>
</dbReference>
<comment type="similarity">
    <text evidence="1">Belongs to the LysR transcriptional regulatory family.</text>
</comment>
<dbReference type="Pfam" id="PF00126">
    <property type="entry name" value="HTH_1"/>
    <property type="match status" value="1"/>
</dbReference>
<feature type="domain" description="HTH lysR-type" evidence="5">
    <location>
        <begin position="4"/>
        <end position="61"/>
    </location>
</feature>
<sequence length="303" mass="32976">MTDLSLGDLKALSAVAAHRSFRAAAAELGMSPSALSHAVAGLERRLGVRLFNRTTRSVSLTEAGENFLARVRPAMREIADAVETVNRFRDTPAGLLRLNTSEGGAERVLPIVLDFMATYPDMRVDLVSEGRMVDIVEAGFDAGLRLAEAVPQDMVAVPLNMPEAFAVVAAPECFATRPPPRVPADLFAHDCIRTRMPSGAIHRWEFERQGEEIRIDPPGRLTLGSHELSLRAALAGAGLAYVTERAARADLAAGRLVRVLADWTPPFPGLCLYYPRQRLPSAGLRAFIAHVQRHGQRHAQLHA</sequence>
<protein>
    <submittedName>
        <fullName evidence="6">DNA-binding transcriptional LysR family regulator</fullName>
    </submittedName>
</protein>
<dbReference type="SUPFAM" id="SSF46785">
    <property type="entry name" value="Winged helix' DNA-binding domain"/>
    <property type="match status" value="1"/>
</dbReference>
<dbReference type="InterPro" id="IPR036388">
    <property type="entry name" value="WH-like_DNA-bd_sf"/>
</dbReference>
<keyword evidence="7" id="KW-1185">Reference proteome</keyword>
<dbReference type="PRINTS" id="PR00039">
    <property type="entry name" value="HTHLYSR"/>
</dbReference>
<dbReference type="Pfam" id="PF03466">
    <property type="entry name" value="LysR_substrate"/>
    <property type="match status" value="1"/>
</dbReference>
<evidence type="ECO:0000256" key="2">
    <source>
        <dbReference type="ARBA" id="ARBA00023015"/>
    </source>
</evidence>
<evidence type="ECO:0000259" key="5">
    <source>
        <dbReference type="PROSITE" id="PS50931"/>
    </source>
</evidence>
<dbReference type="GO" id="GO:0003677">
    <property type="term" value="F:DNA binding"/>
    <property type="evidence" value="ECO:0007669"/>
    <property type="project" value="UniProtKB-KW"/>
</dbReference>
<gene>
    <name evidence="6" type="ORF">J2851_006819</name>
</gene>
<evidence type="ECO:0000256" key="3">
    <source>
        <dbReference type="ARBA" id="ARBA00023125"/>
    </source>
</evidence>
<dbReference type="InterPro" id="IPR036390">
    <property type="entry name" value="WH_DNA-bd_sf"/>
</dbReference>
<dbReference type="InterPro" id="IPR058163">
    <property type="entry name" value="LysR-type_TF_proteobact-type"/>
</dbReference>
<dbReference type="RefSeq" id="WP_209773058.1">
    <property type="nucleotide sequence ID" value="NZ_JAGINP010000038.1"/>
</dbReference>
<comment type="caution">
    <text evidence="6">The sequence shown here is derived from an EMBL/GenBank/DDBJ whole genome shotgun (WGS) entry which is preliminary data.</text>
</comment>
<keyword evidence="2" id="KW-0805">Transcription regulation</keyword>
<accession>A0ABS4SWS8</accession>
<evidence type="ECO:0000256" key="1">
    <source>
        <dbReference type="ARBA" id="ARBA00009437"/>
    </source>
</evidence>
<dbReference type="Gene3D" id="3.40.190.290">
    <property type="match status" value="1"/>
</dbReference>
<dbReference type="Gene3D" id="1.10.10.10">
    <property type="entry name" value="Winged helix-like DNA-binding domain superfamily/Winged helix DNA-binding domain"/>
    <property type="match status" value="1"/>
</dbReference>
<dbReference type="PANTHER" id="PTHR30537:SF1">
    <property type="entry name" value="HTH-TYPE TRANSCRIPTIONAL REGULATOR PGRR"/>
    <property type="match status" value="1"/>
</dbReference>
<keyword evidence="3 6" id="KW-0238">DNA-binding</keyword>
<evidence type="ECO:0000313" key="7">
    <source>
        <dbReference type="Proteomes" id="UP000781958"/>
    </source>
</evidence>
<dbReference type="InterPro" id="IPR000847">
    <property type="entry name" value="LysR_HTH_N"/>
</dbReference>
<dbReference type="PROSITE" id="PS50931">
    <property type="entry name" value="HTH_LYSR"/>
    <property type="match status" value="1"/>
</dbReference>
<keyword evidence="4" id="KW-0804">Transcription</keyword>
<reference evidence="6 7" key="1">
    <citation type="submission" date="2021-03" db="EMBL/GenBank/DDBJ databases">
        <title>Genomic Encyclopedia of Type Strains, Phase III (KMG-III): the genomes of soil and plant-associated and newly described type strains.</title>
        <authorList>
            <person name="Whitman W."/>
        </authorList>
    </citation>
    <scope>NUCLEOTIDE SEQUENCE [LARGE SCALE GENOMIC DNA]</scope>
    <source>
        <strain evidence="6 7">IMMIB AFH-6</strain>
    </source>
</reference>
<name>A0ABS4SWS8_9PROT</name>
<dbReference type="SUPFAM" id="SSF53850">
    <property type="entry name" value="Periplasmic binding protein-like II"/>
    <property type="match status" value="1"/>
</dbReference>
<dbReference type="PANTHER" id="PTHR30537">
    <property type="entry name" value="HTH-TYPE TRANSCRIPTIONAL REGULATOR"/>
    <property type="match status" value="1"/>
</dbReference>
<evidence type="ECO:0000313" key="6">
    <source>
        <dbReference type="EMBL" id="MBP2297000.1"/>
    </source>
</evidence>
<dbReference type="Proteomes" id="UP000781958">
    <property type="component" value="Unassembled WGS sequence"/>
</dbReference>
<proteinExistence type="inferred from homology"/>
<organism evidence="6 7">
    <name type="scientific">Azospirillum rugosum</name>
    <dbReference type="NCBI Taxonomy" id="416170"/>
    <lineage>
        <taxon>Bacteria</taxon>
        <taxon>Pseudomonadati</taxon>
        <taxon>Pseudomonadota</taxon>
        <taxon>Alphaproteobacteria</taxon>
        <taxon>Rhodospirillales</taxon>
        <taxon>Azospirillaceae</taxon>
        <taxon>Azospirillum</taxon>
    </lineage>
</organism>
<dbReference type="InterPro" id="IPR005119">
    <property type="entry name" value="LysR_subst-bd"/>
</dbReference>